<evidence type="ECO:0000259" key="7">
    <source>
        <dbReference type="PROSITE" id="PS50850"/>
    </source>
</evidence>
<dbReference type="PANTHER" id="PTHR23501:SF39">
    <property type="entry name" value="MULTIDRUG TRANSPORTER, PUTATIVE (AFU_ORTHOLOGUE AFUA_1G05010)-RELATED"/>
    <property type="match status" value="1"/>
</dbReference>
<dbReference type="Proteomes" id="UP001385951">
    <property type="component" value="Unassembled WGS sequence"/>
</dbReference>
<protein>
    <recommendedName>
        <fullName evidence="7">Major facilitator superfamily (MFS) profile domain-containing protein</fullName>
    </recommendedName>
</protein>
<dbReference type="Pfam" id="PF07690">
    <property type="entry name" value="MFS_1"/>
    <property type="match status" value="1"/>
</dbReference>
<dbReference type="InterPro" id="IPR011701">
    <property type="entry name" value="MFS"/>
</dbReference>
<feature type="transmembrane region" description="Helical" evidence="6">
    <location>
        <begin position="105"/>
        <end position="125"/>
    </location>
</feature>
<organism evidence="8 9">
    <name type="scientific">Cerrena zonata</name>
    <dbReference type="NCBI Taxonomy" id="2478898"/>
    <lineage>
        <taxon>Eukaryota</taxon>
        <taxon>Fungi</taxon>
        <taxon>Dikarya</taxon>
        <taxon>Basidiomycota</taxon>
        <taxon>Agaricomycotina</taxon>
        <taxon>Agaricomycetes</taxon>
        <taxon>Polyporales</taxon>
        <taxon>Cerrenaceae</taxon>
        <taxon>Cerrena</taxon>
    </lineage>
</organism>
<evidence type="ECO:0000313" key="8">
    <source>
        <dbReference type="EMBL" id="KAK7692752.1"/>
    </source>
</evidence>
<feature type="transmembrane region" description="Helical" evidence="6">
    <location>
        <begin position="276"/>
        <end position="299"/>
    </location>
</feature>
<evidence type="ECO:0000256" key="2">
    <source>
        <dbReference type="ARBA" id="ARBA00022692"/>
    </source>
</evidence>
<feature type="region of interest" description="Disordered" evidence="5">
    <location>
        <begin position="19"/>
        <end position="41"/>
    </location>
</feature>
<dbReference type="PANTHER" id="PTHR23501">
    <property type="entry name" value="MAJOR FACILITATOR SUPERFAMILY"/>
    <property type="match status" value="1"/>
</dbReference>
<evidence type="ECO:0000256" key="5">
    <source>
        <dbReference type="SAM" id="MobiDB-lite"/>
    </source>
</evidence>
<dbReference type="InterPro" id="IPR036259">
    <property type="entry name" value="MFS_trans_sf"/>
</dbReference>
<gene>
    <name evidence="8" type="ORF">QCA50_004385</name>
</gene>
<dbReference type="AlphaFoldDB" id="A0AAW0GJB4"/>
<name>A0AAW0GJB4_9APHY</name>
<proteinExistence type="predicted"/>
<dbReference type="GO" id="GO:0022857">
    <property type="term" value="F:transmembrane transporter activity"/>
    <property type="evidence" value="ECO:0007669"/>
    <property type="project" value="InterPro"/>
</dbReference>
<feature type="transmembrane region" description="Helical" evidence="6">
    <location>
        <begin position="305"/>
        <end position="325"/>
    </location>
</feature>
<comment type="subcellular location">
    <subcellularLocation>
        <location evidence="1">Membrane</location>
        <topology evidence="1">Multi-pass membrane protein</topology>
    </subcellularLocation>
</comment>
<feature type="transmembrane region" description="Helical" evidence="6">
    <location>
        <begin position="132"/>
        <end position="152"/>
    </location>
</feature>
<dbReference type="EMBL" id="JASBNA010000004">
    <property type="protein sequence ID" value="KAK7692752.1"/>
    <property type="molecule type" value="Genomic_DNA"/>
</dbReference>
<dbReference type="SUPFAM" id="SSF103473">
    <property type="entry name" value="MFS general substrate transporter"/>
    <property type="match status" value="1"/>
</dbReference>
<feature type="transmembrane region" description="Helical" evidence="6">
    <location>
        <begin position="158"/>
        <end position="179"/>
    </location>
</feature>
<keyword evidence="4 6" id="KW-0472">Membrane</keyword>
<feature type="domain" description="Major facilitator superfamily (MFS) profile" evidence="7">
    <location>
        <begin position="68"/>
        <end position="349"/>
    </location>
</feature>
<keyword evidence="9" id="KW-1185">Reference proteome</keyword>
<evidence type="ECO:0000313" key="9">
    <source>
        <dbReference type="Proteomes" id="UP001385951"/>
    </source>
</evidence>
<dbReference type="GO" id="GO:0005886">
    <property type="term" value="C:plasma membrane"/>
    <property type="evidence" value="ECO:0007669"/>
    <property type="project" value="TreeGrafter"/>
</dbReference>
<feature type="transmembrane region" description="Helical" evidence="6">
    <location>
        <begin position="194"/>
        <end position="214"/>
    </location>
</feature>
<comment type="caution">
    <text evidence="8">The sequence shown here is derived from an EMBL/GenBank/DDBJ whole genome shotgun (WGS) entry which is preliminary data.</text>
</comment>
<dbReference type="Gene3D" id="1.20.1250.20">
    <property type="entry name" value="MFS general substrate transporter like domains"/>
    <property type="match status" value="1"/>
</dbReference>
<reference evidence="8 9" key="1">
    <citation type="submission" date="2022-09" db="EMBL/GenBank/DDBJ databases">
        <authorList>
            <person name="Palmer J.M."/>
        </authorList>
    </citation>
    <scope>NUCLEOTIDE SEQUENCE [LARGE SCALE GENOMIC DNA]</scope>
    <source>
        <strain evidence="8 9">DSM 7382</strain>
    </source>
</reference>
<keyword evidence="3 6" id="KW-1133">Transmembrane helix</keyword>
<dbReference type="InterPro" id="IPR020846">
    <property type="entry name" value="MFS_dom"/>
</dbReference>
<evidence type="ECO:0000256" key="4">
    <source>
        <dbReference type="ARBA" id="ARBA00023136"/>
    </source>
</evidence>
<sequence>MIITYRYIKKQIDKKKQEKAAQVQGEQVSPTVPDEPLRQPSSQIVEASPALTQAKSDDGTSLKWKIMLMAALAMPVFLETLDYTVVATAQVHIASIFNRLDLQSYIGTVYLLTSTVFLPLFASFADVFGRHWTLQISLLFFIVGSAISTGSMNMPTMLAGRGVAGIGAAGLLAVVRIILTDSRSLDDNNWQQSIMFLLYTIGYCLGPFIGGELVTVSFRWVFAINLPCAALAMVLAFFLLRGRVKGGQTVQQLPLSSDDSLVRPVKIPFFSKVLEIDWVGGALFMAGGILILLALNWGSTEEWDTAKVIACFVVGGVLFTGFIFWEHHIDDVWVILAIQPFVALYTPSP</sequence>
<keyword evidence="2 6" id="KW-0812">Transmembrane</keyword>
<feature type="transmembrane region" description="Helical" evidence="6">
    <location>
        <begin position="220"/>
        <end position="240"/>
    </location>
</feature>
<evidence type="ECO:0000256" key="3">
    <source>
        <dbReference type="ARBA" id="ARBA00022989"/>
    </source>
</evidence>
<evidence type="ECO:0000256" key="1">
    <source>
        <dbReference type="ARBA" id="ARBA00004141"/>
    </source>
</evidence>
<evidence type="ECO:0000256" key="6">
    <source>
        <dbReference type="SAM" id="Phobius"/>
    </source>
</evidence>
<dbReference type="PROSITE" id="PS50850">
    <property type="entry name" value="MFS"/>
    <property type="match status" value="1"/>
</dbReference>
<accession>A0AAW0GJB4</accession>